<dbReference type="AlphaFoldDB" id="U2FDQ7"/>
<reference evidence="1 2" key="1">
    <citation type="journal article" date="2013" name="BMC Genomics">
        <title>Comparative genomics of Campylobacter concisus isolates reveals genetic diversity and provides insights into disease association.</title>
        <authorList>
            <person name="Deshpande N.P."/>
            <person name="Kaakoush N.O."/>
            <person name="Wilkins M.R."/>
            <person name="Mitchell H.M."/>
        </authorList>
    </citation>
    <scope>NUCLEOTIDE SEQUENCE [LARGE SCALE GENOMIC DNA]</scope>
    <source>
        <strain evidence="1 2">UNSWCS</strain>
    </source>
</reference>
<name>U2FDQ7_9BACT</name>
<comment type="caution">
    <text evidence="1">The sequence shown here is derived from an EMBL/GenBank/DDBJ whole genome shotgun (WGS) entry which is preliminary data.</text>
</comment>
<organism evidence="1 2">
    <name type="scientific">Campylobacter concisus UNSWCS</name>
    <dbReference type="NCBI Taxonomy" id="1242968"/>
    <lineage>
        <taxon>Bacteria</taxon>
        <taxon>Pseudomonadati</taxon>
        <taxon>Campylobacterota</taxon>
        <taxon>Epsilonproteobacteria</taxon>
        <taxon>Campylobacterales</taxon>
        <taxon>Campylobacteraceae</taxon>
        <taxon>Campylobacter</taxon>
    </lineage>
</organism>
<sequence>MVAKSVALYMANTAVSQKRACYLINFSKNVNSLDLTKIVKTFLNFLKKF</sequence>
<dbReference type="EMBL" id="ANNG01000028">
    <property type="protein sequence ID" value="ERJ28215.1"/>
    <property type="molecule type" value="Genomic_DNA"/>
</dbReference>
<evidence type="ECO:0000313" key="1">
    <source>
        <dbReference type="EMBL" id="ERJ28215.1"/>
    </source>
</evidence>
<gene>
    <name evidence="1" type="ORF">UNSWCS_1733</name>
</gene>
<dbReference type="PATRIC" id="fig|1242968.3.peg.1317"/>
<evidence type="ECO:0000313" key="2">
    <source>
        <dbReference type="Proteomes" id="UP000016620"/>
    </source>
</evidence>
<proteinExistence type="predicted"/>
<accession>U2FDQ7</accession>
<dbReference type="Proteomes" id="UP000016620">
    <property type="component" value="Unassembled WGS sequence"/>
</dbReference>
<protein>
    <submittedName>
        <fullName evidence="1">Uncharacterized protein</fullName>
    </submittedName>
</protein>